<evidence type="ECO:0000313" key="2">
    <source>
        <dbReference type="Proteomes" id="UP000297555"/>
    </source>
</evidence>
<dbReference type="OrthoDB" id="7032834at2"/>
<accession>A0A4Y8VK76</accession>
<gene>
    <name evidence="1" type="ORF">E4J90_11515</name>
</gene>
<dbReference type="Proteomes" id="UP000297555">
    <property type="component" value="Unassembled WGS sequence"/>
</dbReference>
<proteinExistence type="predicted"/>
<sequence>MNDEGVLAFEIRAAKDHPYFEASGTDMFASAMQRLGNEGVQVNKIRGLCIKKELKKGTDLFYSLGR</sequence>
<name>A0A4Y8VK76_9PSED</name>
<dbReference type="EMBL" id="SPDQ01000013">
    <property type="protein sequence ID" value="TFH80882.1"/>
    <property type="molecule type" value="Genomic_DNA"/>
</dbReference>
<protein>
    <submittedName>
        <fullName evidence="1">Uncharacterized protein</fullName>
    </submittedName>
</protein>
<dbReference type="RefSeq" id="WP_134826420.1">
    <property type="nucleotide sequence ID" value="NZ_SPDQ01000013.1"/>
</dbReference>
<comment type="caution">
    <text evidence="1">The sequence shown here is derived from an EMBL/GenBank/DDBJ whole genome shotgun (WGS) entry which is preliminary data.</text>
</comment>
<evidence type="ECO:0000313" key="1">
    <source>
        <dbReference type="EMBL" id="TFH80882.1"/>
    </source>
</evidence>
<reference evidence="1 2" key="1">
    <citation type="submission" date="2019-03" db="EMBL/GenBank/DDBJ databases">
        <title>Draft genome sequence of humic substances-degrading Pseudomonas kribbensis CHA-19 from forest soil.</title>
        <authorList>
            <person name="Kim D."/>
        </authorList>
    </citation>
    <scope>NUCLEOTIDE SEQUENCE [LARGE SCALE GENOMIC DNA]</scope>
    <source>
        <strain evidence="1 2">CHA-19</strain>
    </source>
</reference>
<organism evidence="1 2">
    <name type="scientific">Pseudomonas kribbensis</name>
    <dbReference type="NCBI Taxonomy" id="1628086"/>
    <lineage>
        <taxon>Bacteria</taxon>
        <taxon>Pseudomonadati</taxon>
        <taxon>Pseudomonadota</taxon>
        <taxon>Gammaproteobacteria</taxon>
        <taxon>Pseudomonadales</taxon>
        <taxon>Pseudomonadaceae</taxon>
        <taxon>Pseudomonas</taxon>
    </lineage>
</organism>
<dbReference type="AlphaFoldDB" id="A0A4Y8VK76"/>